<dbReference type="Pfam" id="PF19760">
    <property type="entry name" value="DUF6247"/>
    <property type="match status" value="1"/>
</dbReference>
<name>A0ABN2XQB7_9ACTN</name>
<dbReference type="InterPro" id="IPR046214">
    <property type="entry name" value="DUF6247"/>
</dbReference>
<dbReference type="EMBL" id="BAAAPF010000030">
    <property type="protein sequence ID" value="GAA2116118.1"/>
    <property type="molecule type" value="Genomic_DNA"/>
</dbReference>
<keyword evidence="2" id="KW-1185">Reference proteome</keyword>
<reference evidence="1 2" key="1">
    <citation type="journal article" date="2019" name="Int. J. Syst. Evol. Microbiol.">
        <title>The Global Catalogue of Microorganisms (GCM) 10K type strain sequencing project: providing services to taxonomists for standard genome sequencing and annotation.</title>
        <authorList>
            <consortium name="The Broad Institute Genomics Platform"/>
            <consortium name="The Broad Institute Genome Sequencing Center for Infectious Disease"/>
            <person name="Wu L."/>
            <person name="Ma J."/>
        </authorList>
    </citation>
    <scope>NUCLEOTIDE SEQUENCE [LARGE SCALE GENOMIC DNA]</scope>
    <source>
        <strain evidence="1 2">JCM 15481</strain>
    </source>
</reference>
<protein>
    <submittedName>
        <fullName evidence="1">Uncharacterized protein</fullName>
    </submittedName>
</protein>
<organism evidence="1 2">
    <name type="scientific">Streptomyces synnematoformans</name>
    <dbReference type="NCBI Taxonomy" id="415721"/>
    <lineage>
        <taxon>Bacteria</taxon>
        <taxon>Bacillati</taxon>
        <taxon>Actinomycetota</taxon>
        <taxon>Actinomycetes</taxon>
        <taxon>Kitasatosporales</taxon>
        <taxon>Streptomycetaceae</taxon>
        <taxon>Streptomyces</taxon>
    </lineage>
</organism>
<dbReference type="RefSeq" id="WP_344289137.1">
    <property type="nucleotide sequence ID" value="NZ_BAAAPF010000030.1"/>
</dbReference>
<accession>A0ABN2XQB7</accession>
<dbReference type="Proteomes" id="UP001500443">
    <property type="component" value="Unassembled WGS sequence"/>
</dbReference>
<comment type="caution">
    <text evidence="1">The sequence shown here is derived from an EMBL/GenBank/DDBJ whole genome shotgun (WGS) entry which is preliminary data.</text>
</comment>
<gene>
    <name evidence="1" type="ORF">GCM10009802_16410</name>
</gene>
<evidence type="ECO:0000313" key="2">
    <source>
        <dbReference type="Proteomes" id="UP001500443"/>
    </source>
</evidence>
<sequence>MTTAPLDPAGPTVPMPDKTPAALRIAVAQLDPSAVAAFDQQWNDAIRQARDEYTLTPPRAFVEHWWSWVGIARFPERLARFRECQRIVSESDDRAARRAAAAELAALLAQTEAAAG</sequence>
<evidence type="ECO:0000313" key="1">
    <source>
        <dbReference type="EMBL" id="GAA2116118.1"/>
    </source>
</evidence>
<proteinExistence type="predicted"/>